<dbReference type="RefSeq" id="WP_106775954.1">
    <property type="nucleotide sequence ID" value="NZ_JYGE01000001.1"/>
</dbReference>
<evidence type="ECO:0000256" key="6">
    <source>
        <dbReference type="ARBA" id="ARBA00047745"/>
    </source>
</evidence>
<keyword evidence="4 8" id="KW-0418">Kinase</keyword>
<dbReference type="NCBIfam" id="TIGR03828">
    <property type="entry name" value="pfkB"/>
    <property type="match status" value="1"/>
</dbReference>
<keyword evidence="2 7" id="KW-0808">Transferase</keyword>
<dbReference type="GO" id="GO:2001059">
    <property type="term" value="P:D-tagatose 6-phosphate catabolic process"/>
    <property type="evidence" value="ECO:0007669"/>
    <property type="project" value="UniProtKB-UniPathway"/>
</dbReference>
<dbReference type="GO" id="GO:0008662">
    <property type="term" value="F:1-phosphofructokinase activity"/>
    <property type="evidence" value="ECO:0007669"/>
    <property type="project" value="UniProtKB-UniRule"/>
</dbReference>
<dbReference type="GO" id="GO:0016052">
    <property type="term" value="P:carbohydrate catabolic process"/>
    <property type="evidence" value="ECO:0007669"/>
    <property type="project" value="UniProtKB-ARBA"/>
</dbReference>
<dbReference type="GO" id="GO:0044281">
    <property type="term" value="P:small molecule metabolic process"/>
    <property type="evidence" value="ECO:0007669"/>
    <property type="project" value="UniProtKB-ARBA"/>
</dbReference>
<dbReference type="Gene3D" id="3.40.1190.20">
    <property type="match status" value="1"/>
</dbReference>
<evidence type="ECO:0000256" key="2">
    <source>
        <dbReference type="ARBA" id="ARBA00022679"/>
    </source>
</evidence>
<keyword evidence="11" id="KW-1185">Reference proteome</keyword>
<dbReference type="EC" id="2.7.1.144" evidence="7"/>
<evidence type="ECO:0000256" key="5">
    <source>
        <dbReference type="ARBA" id="ARBA00022840"/>
    </source>
</evidence>
<evidence type="ECO:0000256" key="1">
    <source>
        <dbReference type="ARBA" id="ARBA00005380"/>
    </source>
</evidence>
<dbReference type="InterPro" id="IPR022463">
    <property type="entry name" value="1-PFruKinase"/>
</dbReference>
<evidence type="ECO:0000259" key="9">
    <source>
        <dbReference type="Pfam" id="PF00294"/>
    </source>
</evidence>
<evidence type="ECO:0000256" key="3">
    <source>
        <dbReference type="ARBA" id="ARBA00022741"/>
    </source>
</evidence>
<comment type="catalytic activity">
    <reaction evidence="6 8">
        <text>beta-D-fructose 1-phosphate + ATP = beta-D-fructose 1,6-bisphosphate + ADP + H(+)</text>
        <dbReference type="Rhea" id="RHEA:14213"/>
        <dbReference type="ChEBI" id="CHEBI:15378"/>
        <dbReference type="ChEBI" id="CHEBI:30616"/>
        <dbReference type="ChEBI" id="CHEBI:32966"/>
        <dbReference type="ChEBI" id="CHEBI:138881"/>
        <dbReference type="ChEBI" id="CHEBI:456216"/>
        <dbReference type="EC" id="2.7.1.56"/>
    </reaction>
</comment>
<dbReference type="EMBL" id="JYGE01000001">
    <property type="protein sequence ID" value="PSJ32336.1"/>
    <property type="molecule type" value="Genomic_DNA"/>
</dbReference>
<feature type="domain" description="Carbohydrate kinase PfkB" evidence="9">
    <location>
        <begin position="11"/>
        <end position="282"/>
    </location>
</feature>
<comment type="function">
    <text evidence="8">Catalyzes the ATP-dependent phosphorylation of fructose-l-phosphate to fructose-l,6-bisphosphate.</text>
</comment>
<evidence type="ECO:0000256" key="7">
    <source>
        <dbReference type="PIRNR" id="PIRNR000535"/>
    </source>
</evidence>
<dbReference type="OrthoDB" id="9801219at2"/>
<keyword evidence="5 7" id="KW-0067">ATP-binding</keyword>
<dbReference type="InterPro" id="IPR011611">
    <property type="entry name" value="PfkB_dom"/>
</dbReference>
<comment type="catalytic activity">
    <reaction evidence="7">
        <text>D-tagatofuranose 6-phosphate + ATP = D-tagatofuranose 1,6-bisphosphate + ADP + H(+)</text>
        <dbReference type="Rhea" id="RHEA:12420"/>
        <dbReference type="ChEBI" id="CHEBI:15378"/>
        <dbReference type="ChEBI" id="CHEBI:30616"/>
        <dbReference type="ChEBI" id="CHEBI:58694"/>
        <dbReference type="ChEBI" id="CHEBI:58695"/>
        <dbReference type="ChEBI" id="CHEBI:456216"/>
        <dbReference type="EC" id="2.7.1.144"/>
    </reaction>
</comment>
<dbReference type="PANTHER" id="PTHR46566:SF1">
    <property type="entry name" value="1-PHOSPHOFRUCTOKINASE"/>
    <property type="match status" value="1"/>
</dbReference>
<keyword evidence="7" id="KW-0423">Lactose metabolism</keyword>
<dbReference type="Proteomes" id="UP000241434">
    <property type="component" value="Unassembled WGS sequence"/>
</dbReference>
<gene>
    <name evidence="10" type="ORF">UF10_00810</name>
</gene>
<dbReference type="PANTHER" id="PTHR46566">
    <property type="entry name" value="1-PHOSPHOFRUCTOKINASE-RELATED"/>
    <property type="match status" value="1"/>
</dbReference>
<sequence>MIYTVTLNPSIDYIVHVEKFIEGSLNRSTKDYINVGGKGIMVSKLLRNIGVDNVALGFLGGFTGAYIKDWFEENDFKENFVELEENTRINVKLKSDKESEINAQGPHISNDKKEEFIKSVENIKKGDTIIVSGSNALGLDESIFFEIIKECDKKGADFVIDTTGKALLESIKRSPLLIKPNIDEFGELFGKIFTSKEELAPYARQCLDMGAKNVIISLGKDGAAFFNKDISYYAPRVEGQLVNSVGAGDSMIAGFVASIKSGKSELESFKYSVACGSATAFSQDIADKEKIEEILKKVKLEKI</sequence>
<dbReference type="GO" id="GO:0005988">
    <property type="term" value="P:lactose metabolic process"/>
    <property type="evidence" value="ECO:0007669"/>
    <property type="project" value="UniProtKB-KW"/>
</dbReference>
<organism evidence="10 11">
    <name type="scientific">Peptostreptococcus russellii</name>
    <dbReference type="NCBI Taxonomy" id="215200"/>
    <lineage>
        <taxon>Bacteria</taxon>
        <taxon>Bacillati</taxon>
        <taxon>Bacillota</taxon>
        <taxon>Clostridia</taxon>
        <taxon>Peptostreptococcales</taxon>
        <taxon>Peptostreptococcaceae</taxon>
        <taxon>Peptostreptococcus</taxon>
    </lineage>
</organism>
<comment type="similarity">
    <text evidence="7">Belongs to the carbohydrate kinase PfkB family. LacC subfamily.</text>
</comment>
<proteinExistence type="inferred from homology"/>
<dbReference type="CDD" id="cd01164">
    <property type="entry name" value="FruK_PfkB_like"/>
    <property type="match status" value="1"/>
</dbReference>
<dbReference type="InterPro" id="IPR029056">
    <property type="entry name" value="Ribokinase-like"/>
</dbReference>
<dbReference type="AlphaFoldDB" id="A0A2P7Q300"/>
<dbReference type="PIRSF" id="PIRSF000535">
    <property type="entry name" value="1PFK/6PFK/LacC"/>
    <property type="match status" value="1"/>
</dbReference>
<name>A0A2P7Q300_9FIRM</name>
<reference evidence="10" key="1">
    <citation type="thesis" date="2015" institute="Rutgers" country="The State University of New Jersey, 14 College Farm Rd., New Brunswick, NJ, USA">
        <title>Ammonia toxicity in bacteria and its implications for treatment of and resource recovery from highly nitrogenous organic wastes.</title>
        <authorList>
            <person name="Luther A.K."/>
        </authorList>
    </citation>
    <scope>NUCLEOTIDE SEQUENCE</scope>
    <source>
        <strain evidence="10">RT-10B</strain>
    </source>
</reference>
<dbReference type="Pfam" id="PF00294">
    <property type="entry name" value="PfkB"/>
    <property type="match status" value="1"/>
</dbReference>
<accession>A0A2P7Q300</accession>
<dbReference type="InterPro" id="IPR002173">
    <property type="entry name" value="Carboh/pur_kinase_PfkB_CS"/>
</dbReference>
<evidence type="ECO:0000256" key="4">
    <source>
        <dbReference type="ARBA" id="ARBA00022777"/>
    </source>
</evidence>
<dbReference type="SUPFAM" id="SSF53613">
    <property type="entry name" value="Ribokinase-like"/>
    <property type="match status" value="1"/>
</dbReference>
<dbReference type="GO" id="GO:0005829">
    <property type="term" value="C:cytosol"/>
    <property type="evidence" value="ECO:0007669"/>
    <property type="project" value="TreeGrafter"/>
</dbReference>
<dbReference type="GO" id="GO:0009024">
    <property type="term" value="F:tagatose-6-phosphate kinase activity"/>
    <property type="evidence" value="ECO:0007669"/>
    <property type="project" value="UniProtKB-EC"/>
</dbReference>
<comment type="pathway">
    <text evidence="7">Carbohydrate metabolism; D-tagatose 6-phosphate degradation; D-glyceraldehyde 3-phosphate and glycerone phosphate from D-tagatose 6-phosphate: step 1/2.</text>
</comment>
<dbReference type="UniPathway" id="UPA00704">
    <property type="reaction ID" value="UER00715"/>
</dbReference>
<dbReference type="InterPro" id="IPR017583">
    <property type="entry name" value="Tagatose/fructose_Pkinase"/>
</dbReference>
<dbReference type="PROSITE" id="PS00584">
    <property type="entry name" value="PFKB_KINASES_2"/>
    <property type="match status" value="1"/>
</dbReference>
<protein>
    <recommendedName>
        <fullName evidence="7">Tagatose-6-phosphate kinase</fullName>
        <ecNumber evidence="7">2.7.1.144</ecNumber>
    </recommendedName>
</protein>
<dbReference type="NCBIfam" id="TIGR03168">
    <property type="entry name" value="1-PFK"/>
    <property type="match status" value="1"/>
</dbReference>
<keyword evidence="3 7" id="KW-0547">Nucleotide-binding</keyword>
<comment type="similarity">
    <text evidence="1">Belongs to the carbohydrate kinase pfkB family.</text>
</comment>
<evidence type="ECO:0000256" key="8">
    <source>
        <dbReference type="RuleBase" id="RU369061"/>
    </source>
</evidence>
<dbReference type="FunFam" id="3.40.1190.20:FF:000001">
    <property type="entry name" value="Phosphofructokinase"/>
    <property type="match status" value="1"/>
</dbReference>
<evidence type="ECO:0000313" key="11">
    <source>
        <dbReference type="Proteomes" id="UP000241434"/>
    </source>
</evidence>
<comment type="caution">
    <text evidence="10">The sequence shown here is derived from an EMBL/GenBank/DDBJ whole genome shotgun (WGS) entry which is preliminary data.</text>
</comment>
<evidence type="ECO:0000313" key="10">
    <source>
        <dbReference type="EMBL" id="PSJ32336.1"/>
    </source>
</evidence>
<dbReference type="GO" id="GO:0005524">
    <property type="term" value="F:ATP binding"/>
    <property type="evidence" value="ECO:0007669"/>
    <property type="project" value="UniProtKB-UniRule"/>
</dbReference>